<dbReference type="InterPro" id="IPR036388">
    <property type="entry name" value="WH-like_DNA-bd_sf"/>
</dbReference>
<name>A0A9D1P4K5_9FIRM</name>
<dbReference type="InterPro" id="IPR011006">
    <property type="entry name" value="CheY-like_superfamily"/>
</dbReference>
<reference evidence="2" key="1">
    <citation type="submission" date="2020-10" db="EMBL/GenBank/DDBJ databases">
        <authorList>
            <person name="Gilroy R."/>
        </authorList>
    </citation>
    <scope>NUCLEOTIDE SEQUENCE</scope>
    <source>
        <strain evidence="2">CHK188-20938</strain>
    </source>
</reference>
<comment type="caution">
    <text evidence="2">The sequence shown here is derived from an EMBL/GenBank/DDBJ whole genome shotgun (WGS) entry which is preliminary data.</text>
</comment>
<dbReference type="Pfam" id="PF03861">
    <property type="entry name" value="ANTAR"/>
    <property type="match status" value="1"/>
</dbReference>
<dbReference type="Gene3D" id="1.10.10.10">
    <property type="entry name" value="Winged helix-like DNA-binding domain superfamily/Winged helix DNA-binding domain"/>
    <property type="match status" value="1"/>
</dbReference>
<accession>A0A9D1P4K5</accession>
<evidence type="ECO:0000313" key="3">
    <source>
        <dbReference type="Proteomes" id="UP000824169"/>
    </source>
</evidence>
<proteinExistence type="predicted"/>
<reference evidence="2" key="2">
    <citation type="journal article" date="2021" name="PeerJ">
        <title>Extensive microbial diversity within the chicken gut microbiome revealed by metagenomics and culture.</title>
        <authorList>
            <person name="Gilroy R."/>
            <person name="Ravi A."/>
            <person name="Getino M."/>
            <person name="Pursley I."/>
            <person name="Horton D.L."/>
            <person name="Alikhan N.F."/>
            <person name="Baker D."/>
            <person name="Gharbi K."/>
            <person name="Hall N."/>
            <person name="Watson M."/>
            <person name="Adriaenssens E.M."/>
            <person name="Foster-Nyarko E."/>
            <person name="Jarju S."/>
            <person name="Secka A."/>
            <person name="Antonio M."/>
            <person name="Oren A."/>
            <person name="Chaudhuri R.R."/>
            <person name="La Ragione R."/>
            <person name="Hildebrand F."/>
            <person name="Pallen M.J."/>
        </authorList>
    </citation>
    <scope>NUCLEOTIDE SEQUENCE</scope>
    <source>
        <strain evidence="2">CHK188-20938</strain>
    </source>
</reference>
<evidence type="ECO:0000259" key="1">
    <source>
        <dbReference type="PROSITE" id="PS50921"/>
    </source>
</evidence>
<dbReference type="SMART" id="SM01012">
    <property type="entry name" value="ANTAR"/>
    <property type="match status" value="1"/>
</dbReference>
<dbReference type="SUPFAM" id="SSF52172">
    <property type="entry name" value="CheY-like"/>
    <property type="match status" value="1"/>
</dbReference>
<dbReference type="Proteomes" id="UP000824169">
    <property type="component" value="Unassembled WGS sequence"/>
</dbReference>
<dbReference type="EMBL" id="DVOO01000028">
    <property type="protein sequence ID" value="HIV25967.1"/>
    <property type="molecule type" value="Genomic_DNA"/>
</dbReference>
<dbReference type="InterPro" id="IPR005561">
    <property type="entry name" value="ANTAR"/>
</dbReference>
<dbReference type="GO" id="GO:0003723">
    <property type="term" value="F:RNA binding"/>
    <property type="evidence" value="ECO:0007669"/>
    <property type="project" value="InterPro"/>
</dbReference>
<evidence type="ECO:0000313" key="2">
    <source>
        <dbReference type="EMBL" id="HIV25967.1"/>
    </source>
</evidence>
<protein>
    <submittedName>
        <fullName evidence="2">ANTAR domain-containing protein</fullName>
    </submittedName>
</protein>
<dbReference type="PROSITE" id="PS50921">
    <property type="entry name" value="ANTAR"/>
    <property type="match status" value="1"/>
</dbReference>
<dbReference type="AlphaFoldDB" id="A0A9D1P4K5"/>
<gene>
    <name evidence="2" type="ORF">IAB71_09385</name>
</gene>
<feature type="domain" description="ANTAR" evidence="1">
    <location>
        <begin position="114"/>
        <end position="175"/>
    </location>
</feature>
<sequence>MSSVITAFPKAEDARRIQAVLEKHGFEVAAACTSAAAALSEMNHQSGGILICGYKLPDMHFSELRECMPENFEMLLVASERVLSTVEGSDLIAVSLPLSAYELVNTVAMMAGSRSRRKKKLRPKPRSPREQIIIDNAKALLMERNHMTEAEAHRYLQKCSMDNGTNLVETAEMVLTLF</sequence>
<organism evidence="2 3">
    <name type="scientific">Candidatus Scatomonas pullistercoris</name>
    <dbReference type="NCBI Taxonomy" id="2840920"/>
    <lineage>
        <taxon>Bacteria</taxon>
        <taxon>Bacillati</taxon>
        <taxon>Bacillota</taxon>
        <taxon>Clostridia</taxon>
        <taxon>Lachnospirales</taxon>
        <taxon>Lachnospiraceae</taxon>
        <taxon>Lachnospiraceae incertae sedis</taxon>
        <taxon>Candidatus Scatomonas</taxon>
    </lineage>
</organism>